<dbReference type="Pfam" id="PF03108">
    <property type="entry name" value="DBD_Tnp_Mut"/>
    <property type="match status" value="1"/>
</dbReference>
<evidence type="ECO:0000313" key="5">
    <source>
        <dbReference type="Proteomes" id="UP001341840"/>
    </source>
</evidence>
<proteinExistence type="predicted"/>
<feature type="transmembrane region" description="Helical" evidence="2">
    <location>
        <begin position="293"/>
        <end position="313"/>
    </location>
</feature>
<keyword evidence="2" id="KW-0812">Transmembrane</keyword>
<dbReference type="InterPro" id="IPR004332">
    <property type="entry name" value="Transposase_MuDR"/>
</dbReference>
<keyword evidence="5" id="KW-1185">Reference proteome</keyword>
<accession>A0ABU6YMY1</accession>
<dbReference type="EMBL" id="JASCZI010242360">
    <property type="protein sequence ID" value="MED6210791.1"/>
    <property type="molecule type" value="Genomic_DNA"/>
</dbReference>
<evidence type="ECO:0000256" key="1">
    <source>
        <dbReference type="SAM" id="MobiDB-lite"/>
    </source>
</evidence>
<evidence type="ECO:0000259" key="3">
    <source>
        <dbReference type="Pfam" id="PF03108"/>
    </source>
</evidence>
<name>A0ABU6YMY1_9FABA</name>
<keyword evidence="2" id="KW-0472">Membrane</keyword>
<keyword evidence="2" id="KW-1133">Transmembrane helix</keyword>
<feature type="domain" description="Transposase MuDR plant" evidence="3">
    <location>
        <begin position="233"/>
        <end position="290"/>
    </location>
</feature>
<protein>
    <recommendedName>
        <fullName evidence="3">Transposase MuDR plant domain-containing protein</fullName>
    </recommendedName>
</protein>
<evidence type="ECO:0000256" key="2">
    <source>
        <dbReference type="SAM" id="Phobius"/>
    </source>
</evidence>
<feature type="region of interest" description="Disordered" evidence="1">
    <location>
        <begin position="155"/>
        <end position="180"/>
    </location>
</feature>
<organism evidence="4 5">
    <name type="scientific">Stylosanthes scabra</name>
    <dbReference type="NCBI Taxonomy" id="79078"/>
    <lineage>
        <taxon>Eukaryota</taxon>
        <taxon>Viridiplantae</taxon>
        <taxon>Streptophyta</taxon>
        <taxon>Embryophyta</taxon>
        <taxon>Tracheophyta</taxon>
        <taxon>Spermatophyta</taxon>
        <taxon>Magnoliopsida</taxon>
        <taxon>eudicotyledons</taxon>
        <taxon>Gunneridae</taxon>
        <taxon>Pentapetalae</taxon>
        <taxon>rosids</taxon>
        <taxon>fabids</taxon>
        <taxon>Fabales</taxon>
        <taxon>Fabaceae</taxon>
        <taxon>Papilionoideae</taxon>
        <taxon>50 kb inversion clade</taxon>
        <taxon>dalbergioids sensu lato</taxon>
        <taxon>Dalbergieae</taxon>
        <taxon>Pterocarpus clade</taxon>
        <taxon>Stylosanthes</taxon>
    </lineage>
</organism>
<dbReference type="Proteomes" id="UP001341840">
    <property type="component" value="Unassembled WGS sequence"/>
</dbReference>
<evidence type="ECO:0000313" key="4">
    <source>
        <dbReference type="EMBL" id="MED6210791.1"/>
    </source>
</evidence>
<feature type="compositionally biased region" description="Acidic residues" evidence="1">
    <location>
        <begin position="155"/>
        <end position="173"/>
    </location>
</feature>
<sequence length="326" mass="37106">MHQYWPKAGTAMTQYRPEARTALFSIQAPVGLFDVRKGASFKSNNPVMFAHNRVNTLRELKQLIPSHLGPEGQALTADDRLEYRPSWISENSHVWMTFEVHKRVMEGKVIEFYVEVRYIGCSSSFCSFVPPTAVAPSMLLALEDVAMCVYNSGDDSDYEDESSYASTEEDEEVSNTPTVGGPRLILPTSLPIPNLADVPSYFQQLDIDERYVEDPTMESVAVEYNTDGGAEFMVGHRMRNRDTVLMAVKNYIIRRNAEYRVVESDRLKCHCRCKHHTAGCPWMIRVALRQNLGYWYAMFFVLMSALRATSCLWPRPAARLRPKPVA</sequence>
<reference evidence="4 5" key="1">
    <citation type="journal article" date="2023" name="Plants (Basel)">
        <title>Bridging the Gap: Combining Genomics and Transcriptomics Approaches to Understand Stylosanthes scabra, an Orphan Legume from the Brazilian Caatinga.</title>
        <authorList>
            <person name="Ferreira-Neto J.R.C."/>
            <person name="da Silva M.D."/>
            <person name="Binneck E."/>
            <person name="de Melo N.F."/>
            <person name="da Silva R.H."/>
            <person name="de Melo A.L.T.M."/>
            <person name="Pandolfi V."/>
            <person name="Bustamante F.O."/>
            <person name="Brasileiro-Vidal A.C."/>
            <person name="Benko-Iseppon A.M."/>
        </authorList>
    </citation>
    <scope>NUCLEOTIDE SEQUENCE [LARGE SCALE GENOMIC DNA]</scope>
    <source>
        <tissue evidence="4">Leaves</tissue>
    </source>
</reference>
<comment type="caution">
    <text evidence="4">The sequence shown here is derived from an EMBL/GenBank/DDBJ whole genome shotgun (WGS) entry which is preliminary data.</text>
</comment>
<gene>
    <name evidence="4" type="ORF">PIB30_067448</name>
</gene>